<protein>
    <recommendedName>
        <fullName evidence="3">Phytochrome sensor protein</fullName>
    </recommendedName>
</protein>
<dbReference type="Gene3D" id="3.30.450.40">
    <property type="match status" value="1"/>
</dbReference>
<dbReference type="PANTHER" id="PTHR38765">
    <property type="entry name" value="DUF484 DOMAIN-CONTAINING PROTEIN"/>
    <property type="match status" value="1"/>
</dbReference>
<gene>
    <name evidence="1" type="ORF">CAL65_05355</name>
</gene>
<evidence type="ECO:0008006" key="3">
    <source>
        <dbReference type="Google" id="ProtNLM"/>
    </source>
</evidence>
<dbReference type="OrthoDB" id="8525200at2"/>
<sequence length="230" mass="25852">MTTQQQRQIQAELDDESVARYLSERPEFFLHHRDVLEALQIPHDCGNAISLLEYQARSLRETNRTLKTRLEELLAVARDNDRLAERMHRLTLELMRADSLDSLLYNLKDCLRSDFNADVVRILVLVEPDLAQAPELIRADADELALFASCLKEQRPLCGDLEADQKTFLFGDSAEQVASTALVPIVDGDTLGLLAIGSRDPERFHPGMGTVFLRQLSVLLGCAVKGRLPD</sequence>
<organism evidence="1 2">
    <name type="scientific">Alkalilimnicola ehrlichii</name>
    <dbReference type="NCBI Taxonomy" id="351052"/>
    <lineage>
        <taxon>Bacteria</taxon>
        <taxon>Pseudomonadati</taxon>
        <taxon>Pseudomonadota</taxon>
        <taxon>Gammaproteobacteria</taxon>
        <taxon>Chromatiales</taxon>
        <taxon>Ectothiorhodospiraceae</taxon>
        <taxon>Alkalilimnicola</taxon>
    </lineage>
</organism>
<evidence type="ECO:0000313" key="1">
    <source>
        <dbReference type="EMBL" id="RFA38264.1"/>
    </source>
</evidence>
<dbReference type="PANTHER" id="PTHR38765:SF1">
    <property type="entry name" value="DUF484 DOMAIN-CONTAINING PROTEIN"/>
    <property type="match status" value="1"/>
</dbReference>
<dbReference type="RefSeq" id="WP_116301116.1">
    <property type="nucleotide sequence ID" value="NZ_NFZV01000003.1"/>
</dbReference>
<keyword evidence="2" id="KW-1185">Reference proteome</keyword>
<dbReference type="InterPro" id="IPR007435">
    <property type="entry name" value="DUF484"/>
</dbReference>
<dbReference type="Proteomes" id="UP000256763">
    <property type="component" value="Unassembled WGS sequence"/>
</dbReference>
<reference evidence="2" key="1">
    <citation type="submission" date="2017-05" db="EMBL/GenBank/DDBJ databases">
        <authorList>
            <person name="Sharma S."/>
            <person name="Sidhu C."/>
            <person name="Pinnaka A.K."/>
        </authorList>
    </citation>
    <scope>NUCLEOTIDE SEQUENCE [LARGE SCALE GENOMIC DNA]</scope>
    <source>
        <strain evidence="2">AK93</strain>
    </source>
</reference>
<dbReference type="EMBL" id="NFZW01000004">
    <property type="protein sequence ID" value="RFA38264.1"/>
    <property type="molecule type" value="Genomic_DNA"/>
</dbReference>
<dbReference type="InterPro" id="IPR029016">
    <property type="entry name" value="GAF-like_dom_sf"/>
</dbReference>
<dbReference type="AlphaFoldDB" id="A0A3E0WZI6"/>
<proteinExistence type="predicted"/>
<dbReference type="SUPFAM" id="SSF55781">
    <property type="entry name" value="GAF domain-like"/>
    <property type="match status" value="1"/>
</dbReference>
<comment type="caution">
    <text evidence="1">The sequence shown here is derived from an EMBL/GenBank/DDBJ whole genome shotgun (WGS) entry which is preliminary data.</text>
</comment>
<accession>A0A3E0WZI6</accession>
<evidence type="ECO:0000313" key="2">
    <source>
        <dbReference type="Proteomes" id="UP000256763"/>
    </source>
</evidence>
<dbReference type="Pfam" id="PF04340">
    <property type="entry name" value="DUF484"/>
    <property type="match status" value="1"/>
</dbReference>
<name>A0A3E0WZI6_9GAMM</name>